<reference evidence="1" key="2">
    <citation type="journal article" date="2015" name="Data Brief">
        <title>Shoot transcriptome of the giant reed, Arundo donax.</title>
        <authorList>
            <person name="Barrero R.A."/>
            <person name="Guerrero F.D."/>
            <person name="Moolhuijzen P."/>
            <person name="Goolsby J.A."/>
            <person name="Tidwell J."/>
            <person name="Bellgard S.E."/>
            <person name="Bellgard M.I."/>
        </authorList>
    </citation>
    <scope>NUCLEOTIDE SEQUENCE</scope>
    <source>
        <tissue evidence="1">Shoot tissue taken approximately 20 cm above the soil surface</tissue>
    </source>
</reference>
<dbReference type="EMBL" id="GBRH01247011">
    <property type="protein sequence ID" value="JAD50884.1"/>
    <property type="molecule type" value="Transcribed_RNA"/>
</dbReference>
<evidence type="ECO:0000313" key="1">
    <source>
        <dbReference type="EMBL" id="JAD50884.1"/>
    </source>
</evidence>
<name>A0A0A9AGR5_ARUDO</name>
<protein>
    <submittedName>
        <fullName evidence="1">Uncharacterized protein</fullName>
    </submittedName>
</protein>
<organism evidence="1">
    <name type="scientific">Arundo donax</name>
    <name type="common">Giant reed</name>
    <name type="synonym">Donax arundinaceus</name>
    <dbReference type="NCBI Taxonomy" id="35708"/>
    <lineage>
        <taxon>Eukaryota</taxon>
        <taxon>Viridiplantae</taxon>
        <taxon>Streptophyta</taxon>
        <taxon>Embryophyta</taxon>
        <taxon>Tracheophyta</taxon>
        <taxon>Spermatophyta</taxon>
        <taxon>Magnoliopsida</taxon>
        <taxon>Liliopsida</taxon>
        <taxon>Poales</taxon>
        <taxon>Poaceae</taxon>
        <taxon>PACMAD clade</taxon>
        <taxon>Arundinoideae</taxon>
        <taxon>Arundineae</taxon>
        <taxon>Arundo</taxon>
    </lineage>
</organism>
<reference evidence="1" key="1">
    <citation type="submission" date="2014-09" db="EMBL/GenBank/DDBJ databases">
        <authorList>
            <person name="Magalhaes I.L.F."/>
            <person name="Oliveira U."/>
            <person name="Santos F.R."/>
            <person name="Vidigal T.H.D.A."/>
            <person name="Brescovit A.D."/>
            <person name="Santos A.J."/>
        </authorList>
    </citation>
    <scope>NUCLEOTIDE SEQUENCE</scope>
    <source>
        <tissue evidence="1">Shoot tissue taken approximately 20 cm above the soil surface</tissue>
    </source>
</reference>
<accession>A0A0A9AGR5</accession>
<proteinExistence type="predicted"/>
<sequence>MLDFLVPIVNQ</sequence>